<evidence type="ECO:0000259" key="1">
    <source>
        <dbReference type="Pfam" id="PF04230"/>
    </source>
</evidence>
<reference evidence="2 3" key="1">
    <citation type="submission" date="2023-03" db="EMBL/GenBank/DDBJ databases">
        <title>Bacillus Genome Sequencing.</title>
        <authorList>
            <person name="Dunlap C."/>
        </authorList>
    </citation>
    <scope>NUCLEOTIDE SEQUENCE [LARGE SCALE GENOMIC DNA]</scope>
    <source>
        <strain evidence="2 3">NRS-38</strain>
    </source>
</reference>
<dbReference type="GO" id="GO:0016740">
    <property type="term" value="F:transferase activity"/>
    <property type="evidence" value="ECO:0007669"/>
    <property type="project" value="UniProtKB-KW"/>
</dbReference>
<comment type="caution">
    <text evidence="2">The sequence shown here is derived from an EMBL/GenBank/DDBJ whole genome shotgun (WGS) entry which is preliminary data.</text>
</comment>
<dbReference type="InterPro" id="IPR007345">
    <property type="entry name" value="Polysacch_pyruvyl_Trfase"/>
</dbReference>
<proteinExistence type="predicted"/>
<gene>
    <name evidence="2" type="ORF">P9850_11285</name>
</gene>
<dbReference type="EMBL" id="JARTLI010000020">
    <property type="protein sequence ID" value="MED5052433.1"/>
    <property type="molecule type" value="Genomic_DNA"/>
</dbReference>
<evidence type="ECO:0000313" key="3">
    <source>
        <dbReference type="Proteomes" id="UP001339962"/>
    </source>
</evidence>
<organism evidence="2 3">
    <name type="scientific">Anoxybacteroides rupiense</name>
    <dbReference type="NCBI Taxonomy" id="311460"/>
    <lineage>
        <taxon>Bacteria</taxon>
        <taxon>Bacillati</taxon>
        <taxon>Bacillota</taxon>
        <taxon>Bacilli</taxon>
        <taxon>Bacillales</taxon>
        <taxon>Anoxybacillaceae</taxon>
        <taxon>Anoxybacteroides</taxon>
    </lineage>
</organism>
<name>A0ABD5IW68_9BACL</name>
<feature type="domain" description="Polysaccharide pyruvyl transferase" evidence="1">
    <location>
        <begin position="13"/>
        <end position="305"/>
    </location>
</feature>
<dbReference type="Proteomes" id="UP001339962">
    <property type="component" value="Unassembled WGS sequence"/>
</dbReference>
<accession>A0ABD5IW68</accession>
<dbReference type="RefSeq" id="WP_080862760.1">
    <property type="nucleotide sequence ID" value="NZ_JAHSSG010000019.1"/>
</dbReference>
<dbReference type="Pfam" id="PF04230">
    <property type="entry name" value="PS_pyruv_trans"/>
    <property type="match status" value="1"/>
</dbReference>
<protein>
    <submittedName>
        <fullName evidence="2">Polysaccharide pyruvyl transferase family protein</fullName>
    </submittedName>
</protein>
<evidence type="ECO:0000313" key="2">
    <source>
        <dbReference type="EMBL" id="MED5052433.1"/>
    </source>
</evidence>
<keyword evidence="2" id="KW-0808">Transferase</keyword>
<dbReference type="PANTHER" id="PTHR36836:SF1">
    <property type="entry name" value="COLANIC ACID BIOSYNTHESIS PROTEIN WCAK"/>
    <property type="match status" value="1"/>
</dbReference>
<dbReference type="AlphaFoldDB" id="A0ABD5IW68"/>
<sequence>MKVLIHGFYGAGNAGDDAILHSIIRTLKQVDHRIEIVVIAWSKNIKAYYGDEKIDYIFGLDFKRITQVLKESALLIVGGGGLFQDYNTFAPENLFIDQKGALNYYSAPIILAKMLNVKTMLYAVGIGPLASEESKRAMKWIGEMVDSITVRDAASAQLLTSLGISKQQLSADPVITLPAAAQTNFSLNKKTSLHKYIGLNLRNWSYDRKSAKKAEHQLISVLNQLSEKYLVTFVIMSFNKLPSELEKARQLAKRLKGDSLILPYDCSPEEYKSMCRELDLMIAMRLHASIFALSEGVPSIGLSYDDKVSGLYQELDLKPYCFPIEKIDISSLRMIIEDCLTNPQNHRRLIQDNVTALQERERINQTVLMKMLGGM</sequence>
<dbReference type="PANTHER" id="PTHR36836">
    <property type="entry name" value="COLANIC ACID BIOSYNTHESIS PROTEIN WCAK"/>
    <property type="match status" value="1"/>
</dbReference>